<keyword evidence="1" id="KW-0880">Kelch repeat</keyword>
<accession>A0A401GBU4</accession>
<keyword evidence="6" id="KW-1185">Reference proteome</keyword>
<evidence type="ECO:0000256" key="4">
    <source>
        <dbReference type="SAM" id="Phobius"/>
    </source>
</evidence>
<feature type="region of interest" description="Disordered" evidence="3">
    <location>
        <begin position="965"/>
        <end position="1020"/>
    </location>
</feature>
<sequence>MWPVEACGCGSQHRRNTGVQPETTRQARRAWANDRLRWILRPLPLPLLLLSEVRQVCILPYSSRKMVWRPRRCTALLCEILLLLISCSANAQNISTNTQVPPLQWINITGHLTGSAAPPLKDASIGYDEDTRSVVIFGGESQQGFPQSETYILNLDTLVWSQPTGGSTSPPARTLAVSGDDFAASYRRGHVVIGGLDTNGNPLSDVWEYNYAYQYWTNVSMSPGGPSARYGAVGGIDVRTFPATDPTLSTPNNTIYLAGGIDTSGVSSLSDVWRLNISGTLSPNVPNGVVGSWEQVSISSSNVPTKVGAAGAVVSQLAEDIIAVGGCTTSVASSSPCSQGDSYIINTQTSNVQAPSSCPAPRLDGTVVANLNGNSSSFTSQVFLLLGTVNSSQWQDDGGLQKGEVDILDTNTGAWARILPAGDPGSTGQQAFPSPREGAAAISYTQTLVGTQRNIGSDTMVFGGRDASGNYLAEVWILRAYNGSISHTNQTWSGYSGGSLQTGIGADGSGVTVQFMTQCASSVSGQSTQSGSPTPTTPNTPTMSGSPSATSHTSPSSTSTYNTSVVHKALSAISVVLCFPAVILLRLSLPSVNSSQSITRRTALFYLSITVGVAAYGLGIAGMATSFSSITVVTHMTLARRSSSSSAVLKTAHGRAGLAFFVGFYGLVPLLFGISAYYKHIVRKTEITGKDHEVERLRVNSSETGEKPEPGNGRVGSPDQSMNGRPDGSDPRPRVRSWSGWPGFSARRSSDSGFDSTGAPPPPKQSFEVVNRPARVRRASANSLAAFSDPRMGTTPRNLSDMSWFDGRRNANDVGELDVALGHLNRRVHDPPTPGTTAMEMRSTSGLMSPTAYATALPEMPQPVDCILRVLFHAFLLCLTIISLVALWFHAPKATFIVFLVVTVMFYITLLLLAFHGRPKESILTVVVHRLFTTHLPAGPSAAIPHRLSTDGSEAIPFPTDVRGPYQHHHPPFRTTMSGLDEYPTSVSHEHGTAEYEDDDNEEDEDARQRRIEEEMSRRDVSIVTVPKRKLFLTNPEQR</sequence>
<proteinExistence type="predicted"/>
<feature type="transmembrane region" description="Helical" evidence="4">
    <location>
        <begin position="870"/>
        <end position="890"/>
    </location>
</feature>
<feature type="region of interest" description="Disordered" evidence="3">
    <location>
        <begin position="1"/>
        <end position="22"/>
    </location>
</feature>
<dbReference type="Gene3D" id="2.120.10.80">
    <property type="entry name" value="Kelch-type beta propeller"/>
    <property type="match status" value="2"/>
</dbReference>
<comment type="caution">
    <text evidence="5">The sequence shown here is derived from an EMBL/GenBank/DDBJ whole genome shotgun (WGS) entry which is preliminary data.</text>
</comment>
<evidence type="ECO:0000256" key="1">
    <source>
        <dbReference type="ARBA" id="ARBA00022441"/>
    </source>
</evidence>
<gene>
    <name evidence="5" type="ORF">SCP_0208250</name>
</gene>
<dbReference type="EMBL" id="BFAD01000002">
    <property type="protein sequence ID" value="GBE79625.1"/>
    <property type="molecule type" value="Genomic_DNA"/>
</dbReference>
<feature type="transmembrane region" description="Helical" evidence="4">
    <location>
        <begin position="565"/>
        <end position="585"/>
    </location>
</feature>
<organism evidence="5 6">
    <name type="scientific">Sparassis crispa</name>
    <dbReference type="NCBI Taxonomy" id="139825"/>
    <lineage>
        <taxon>Eukaryota</taxon>
        <taxon>Fungi</taxon>
        <taxon>Dikarya</taxon>
        <taxon>Basidiomycota</taxon>
        <taxon>Agaricomycotina</taxon>
        <taxon>Agaricomycetes</taxon>
        <taxon>Polyporales</taxon>
        <taxon>Sparassidaceae</taxon>
        <taxon>Sparassis</taxon>
    </lineage>
</organism>
<evidence type="ECO:0000256" key="2">
    <source>
        <dbReference type="ARBA" id="ARBA00022737"/>
    </source>
</evidence>
<evidence type="ECO:0008006" key="7">
    <source>
        <dbReference type="Google" id="ProtNLM"/>
    </source>
</evidence>
<dbReference type="Proteomes" id="UP000287166">
    <property type="component" value="Unassembled WGS sequence"/>
</dbReference>
<dbReference type="PANTHER" id="PTHR46228">
    <property type="entry name" value="KELCH DOMAIN-CONTAINING PROTEIN"/>
    <property type="match status" value="1"/>
</dbReference>
<feature type="transmembrane region" description="Helical" evidence="4">
    <location>
        <begin position="605"/>
        <end position="638"/>
    </location>
</feature>
<feature type="transmembrane region" description="Helical" evidence="4">
    <location>
        <begin position="658"/>
        <end position="678"/>
    </location>
</feature>
<feature type="compositionally biased region" description="Basic and acidic residues" evidence="3">
    <location>
        <begin position="693"/>
        <end position="709"/>
    </location>
</feature>
<keyword evidence="4" id="KW-1133">Transmembrane helix</keyword>
<keyword evidence="4" id="KW-0472">Membrane</keyword>
<dbReference type="STRING" id="139825.A0A401GBU4"/>
<dbReference type="SUPFAM" id="SSF117281">
    <property type="entry name" value="Kelch motif"/>
    <property type="match status" value="1"/>
</dbReference>
<dbReference type="RefSeq" id="XP_027610538.1">
    <property type="nucleotide sequence ID" value="XM_027754737.1"/>
</dbReference>
<dbReference type="GeneID" id="38776542"/>
<dbReference type="PANTHER" id="PTHR46228:SF2">
    <property type="entry name" value="KELCH REPEAT PROTEIN (AFU_ORTHOLOGUE AFUA_4G14350)"/>
    <property type="match status" value="1"/>
</dbReference>
<dbReference type="InterPro" id="IPR015915">
    <property type="entry name" value="Kelch-typ_b-propeller"/>
</dbReference>
<feature type="compositionally biased region" description="Acidic residues" evidence="3">
    <location>
        <begin position="995"/>
        <end position="1006"/>
    </location>
</feature>
<dbReference type="AlphaFoldDB" id="A0A401GBU4"/>
<dbReference type="OrthoDB" id="10250130at2759"/>
<feature type="transmembrane region" description="Helical" evidence="4">
    <location>
        <begin position="896"/>
        <end position="915"/>
    </location>
</feature>
<feature type="region of interest" description="Disordered" evidence="3">
    <location>
        <begin position="523"/>
        <end position="558"/>
    </location>
</feature>
<evidence type="ECO:0000313" key="5">
    <source>
        <dbReference type="EMBL" id="GBE79625.1"/>
    </source>
</evidence>
<evidence type="ECO:0000256" key="3">
    <source>
        <dbReference type="SAM" id="MobiDB-lite"/>
    </source>
</evidence>
<feature type="compositionally biased region" description="Basic and acidic residues" evidence="3">
    <location>
        <begin position="1007"/>
        <end position="1020"/>
    </location>
</feature>
<name>A0A401GBU4_9APHY</name>
<feature type="region of interest" description="Disordered" evidence="3">
    <location>
        <begin position="693"/>
        <end position="772"/>
    </location>
</feature>
<keyword evidence="4" id="KW-0812">Transmembrane</keyword>
<dbReference type="InParanoid" id="A0A401GBU4"/>
<protein>
    <recommendedName>
        <fullName evidence="7">Galactose oxidase</fullName>
    </recommendedName>
</protein>
<reference evidence="5 6" key="1">
    <citation type="journal article" date="2018" name="Sci. Rep.">
        <title>Genome sequence of the cauliflower mushroom Sparassis crispa (Hanabiratake) and its association with beneficial usage.</title>
        <authorList>
            <person name="Kiyama R."/>
            <person name="Furutani Y."/>
            <person name="Kawaguchi K."/>
            <person name="Nakanishi T."/>
        </authorList>
    </citation>
    <scope>NUCLEOTIDE SEQUENCE [LARGE SCALE GENOMIC DNA]</scope>
</reference>
<keyword evidence="2" id="KW-0677">Repeat</keyword>
<evidence type="ECO:0000313" key="6">
    <source>
        <dbReference type="Proteomes" id="UP000287166"/>
    </source>
</evidence>